<keyword evidence="3" id="KW-1185">Reference proteome</keyword>
<evidence type="ECO:0000313" key="2">
    <source>
        <dbReference type="EMBL" id="GJN34682.1"/>
    </source>
</evidence>
<gene>
    <name evidence="2" type="primary">gb23367</name>
    <name evidence="2" type="ORF">PR202_gb23367</name>
</gene>
<evidence type="ECO:0000313" key="3">
    <source>
        <dbReference type="Proteomes" id="UP001054889"/>
    </source>
</evidence>
<feature type="transmembrane region" description="Helical" evidence="1">
    <location>
        <begin position="12"/>
        <end position="30"/>
    </location>
</feature>
<dbReference type="Proteomes" id="UP001054889">
    <property type="component" value="Unassembled WGS sequence"/>
</dbReference>
<dbReference type="EMBL" id="BQKI01000085">
    <property type="protein sequence ID" value="GJN34682.1"/>
    <property type="molecule type" value="Genomic_DNA"/>
</dbReference>
<keyword evidence="1" id="KW-1133">Transmembrane helix</keyword>
<evidence type="ECO:0000256" key="1">
    <source>
        <dbReference type="SAM" id="Phobius"/>
    </source>
</evidence>
<dbReference type="AlphaFoldDB" id="A0AAV5FI94"/>
<keyword evidence="1" id="KW-0472">Membrane</keyword>
<accession>A0AAV5FI94</accession>
<protein>
    <submittedName>
        <fullName evidence="2">Uncharacterized protein</fullName>
    </submittedName>
</protein>
<proteinExistence type="predicted"/>
<keyword evidence="1" id="KW-0812">Transmembrane</keyword>
<reference evidence="2" key="1">
    <citation type="journal article" date="2018" name="DNA Res.">
        <title>Multiple hybrid de novo genome assembly of finger millet, an orphan allotetraploid crop.</title>
        <authorList>
            <person name="Hatakeyama M."/>
            <person name="Aluri S."/>
            <person name="Balachadran M.T."/>
            <person name="Sivarajan S.R."/>
            <person name="Patrignani A."/>
            <person name="Gruter S."/>
            <person name="Poveda L."/>
            <person name="Shimizu-Inatsugi R."/>
            <person name="Baeten J."/>
            <person name="Francoijs K.J."/>
            <person name="Nataraja K.N."/>
            <person name="Reddy Y.A.N."/>
            <person name="Phadnis S."/>
            <person name="Ravikumar R.L."/>
            <person name="Schlapbach R."/>
            <person name="Sreeman S.M."/>
            <person name="Shimizu K.K."/>
        </authorList>
    </citation>
    <scope>NUCLEOTIDE SEQUENCE</scope>
</reference>
<organism evidence="2 3">
    <name type="scientific">Eleusine coracana subsp. coracana</name>
    <dbReference type="NCBI Taxonomy" id="191504"/>
    <lineage>
        <taxon>Eukaryota</taxon>
        <taxon>Viridiplantae</taxon>
        <taxon>Streptophyta</taxon>
        <taxon>Embryophyta</taxon>
        <taxon>Tracheophyta</taxon>
        <taxon>Spermatophyta</taxon>
        <taxon>Magnoliopsida</taxon>
        <taxon>Liliopsida</taxon>
        <taxon>Poales</taxon>
        <taxon>Poaceae</taxon>
        <taxon>PACMAD clade</taxon>
        <taxon>Chloridoideae</taxon>
        <taxon>Cynodonteae</taxon>
        <taxon>Eleusininae</taxon>
        <taxon>Eleusine</taxon>
    </lineage>
</organism>
<reference evidence="2" key="2">
    <citation type="submission" date="2021-12" db="EMBL/GenBank/DDBJ databases">
        <title>Resequencing data analysis of finger millet.</title>
        <authorList>
            <person name="Hatakeyama M."/>
            <person name="Aluri S."/>
            <person name="Balachadran M.T."/>
            <person name="Sivarajan S.R."/>
            <person name="Poveda L."/>
            <person name="Shimizu-Inatsugi R."/>
            <person name="Schlapbach R."/>
            <person name="Sreeman S.M."/>
            <person name="Shimizu K.K."/>
        </authorList>
    </citation>
    <scope>NUCLEOTIDE SEQUENCE</scope>
</reference>
<name>A0AAV5FI94_ELECO</name>
<comment type="caution">
    <text evidence="2">The sequence shown here is derived from an EMBL/GenBank/DDBJ whole genome shotgun (WGS) entry which is preliminary data.</text>
</comment>
<sequence>MGLSSVVDWWEVSQLHVLVLSSLITQWILFISSIGRRFAIPWWLRSVIWLAYLGSDALVI</sequence>